<feature type="region of interest" description="Disordered" evidence="2">
    <location>
        <begin position="228"/>
        <end position="260"/>
    </location>
</feature>
<evidence type="ECO:0000256" key="1">
    <source>
        <dbReference type="ARBA" id="ARBA00010815"/>
    </source>
</evidence>
<dbReference type="SUPFAM" id="SSF53335">
    <property type="entry name" value="S-adenosyl-L-methionine-dependent methyltransferases"/>
    <property type="match status" value="1"/>
</dbReference>
<dbReference type="STRING" id="113226.A0A139HRS8"/>
<proteinExistence type="inferred from homology"/>
<evidence type="ECO:0000256" key="3">
    <source>
        <dbReference type="SAM" id="Phobius"/>
    </source>
</evidence>
<evidence type="ECO:0000313" key="5">
    <source>
        <dbReference type="Proteomes" id="UP000073492"/>
    </source>
</evidence>
<evidence type="ECO:0000256" key="2">
    <source>
        <dbReference type="SAM" id="MobiDB-lite"/>
    </source>
</evidence>
<sequence length="759" mass="86288">MSNSTVHYYYASFIEYKIPHGDDWTSQLLSNTVALVLGWMIVTSVVKMANSSIDYILLNNFPSAAKDWCHAEKGLKKSRLQRVQDILHRGICAVALAMRWPGRRWYNLHLGQCVLYATIGFVAFEAAMVACLAALQIFLWTGNGMAYLTGWDPLEAQREERRWWTKTRVLHEPTGRKPLWLVNSDAFLVQKDDPTGKSKAVTAYHTITAQPGVQDISLEERRLQHYKDTGLAPSTPSPTPSPSHTPQSHSTVIHGRQEDGVAKSIKTDSSIFPKWMSGRFNNSFFDNSFASSSRGDSFGHSHSLDQSLEVDGDTEESGQDTGGKKVHLSSTLVGGGPGYQADDKWLHPVLPFYRQIRCLQDTSSTLMFDGVLGMVECRMRLGGKWIGMVKCREREPVMSWNQFANDHDLTMSYYDAFLEKVVDSGYLPDFVLRRGIRQQLQTRIRMISSTSLADSYETKMKYVDLLRTRPIAIETASANEQHYEVGTGVLTAMLGPRMKYSSCLYPKGTETLAQAEMAMLESYVEKAQLKDGMRIFDLGCGWGSLSLYLAEVLPNSNITAFSNSKTQKQHIDSEARRKALRNLEVVTGDIATYSFAGTRLEGEFDRVLSIELFEHMKNYELLLAKISTLLKPKGKLFVHCFCHKNSPYDFESGWMTTYFFTGGTMPSADLLHYFQRHLKLERQWWVSGKHYAKTCEDWLSTMNANKKQLWPHLEETYGKESTATWFHRWQVFYLACAELFAWNGGEEWGVCHYLFEKPA</sequence>
<reference evidence="4 5" key="1">
    <citation type="submission" date="2015-07" db="EMBL/GenBank/DDBJ databases">
        <title>Comparative genomics of the Sigatoka disease complex on banana suggests a link between parallel evolutionary changes in Pseudocercospora fijiensis and Pseudocercospora eumusae and increased virulence on the banana host.</title>
        <authorList>
            <person name="Chang T.-C."/>
            <person name="Salvucci A."/>
            <person name="Crous P.W."/>
            <person name="Stergiopoulos I."/>
        </authorList>
    </citation>
    <scope>NUCLEOTIDE SEQUENCE [LARGE SCALE GENOMIC DNA]</scope>
    <source>
        <strain evidence="4 5">CBS 116634</strain>
    </source>
</reference>
<dbReference type="FunFam" id="3.40.50.150:FF:000554">
    <property type="entry name" value="Cation-transporting ATPase"/>
    <property type="match status" value="1"/>
</dbReference>
<keyword evidence="5" id="KW-1185">Reference proteome</keyword>
<dbReference type="AlphaFoldDB" id="A0A139HRS8"/>
<feature type="region of interest" description="Disordered" evidence="2">
    <location>
        <begin position="296"/>
        <end position="329"/>
    </location>
</feature>
<dbReference type="OrthoDB" id="506498at2759"/>
<feature type="transmembrane region" description="Helical" evidence="3">
    <location>
        <begin position="28"/>
        <end position="46"/>
    </location>
</feature>
<keyword evidence="3" id="KW-0472">Membrane</keyword>
<feature type="transmembrane region" description="Helical" evidence="3">
    <location>
        <begin position="114"/>
        <end position="139"/>
    </location>
</feature>
<dbReference type="PANTHER" id="PTHR43832">
    <property type="match status" value="1"/>
</dbReference>
<keyword evidence="3" id="KW-0812">Transmembrane</keyword>
<dbReference type="Gene3D" id="3.40.50.150">
    <property type="entry name" value="Vaccinia Virus protein VP39"/>
    <property type="match status" value="1"/>
</dbReference>
<dbReference type="EMBL" id="LFZO01000575">
    <property type="protein sequence ID" value="KXT05148.1"/>
    <property type="molecule type" value="Genomic_DNA"/>
</dbReference>
<dbReference type="Proteomes" id="UP000073492">
    <property type="component" value="Unassembled WGS sequence"/>
</dbReference>
<comment type="similarity">
    <text evidence="1">Belongs to the CFA/CMAS family.</text>
</comment>
<feature type="compositionally biased region" description="Acidic residues" evidence="2">
    <location>
        <begin position="308"/>
        <end position="318"/>
    </location>
</feature>
<comment type="caution">
    <text evidence="4">The sequence shown here is derived from an EMBL/GenBank/DDBJ whole genome shotgun (WGS) entry which is preliminary data.</text>
</comment>
<protein>
    <submittedName>
        <fullName evidence="4">Uncharacterized protein</fullName>
    </submittedName>
</protein>
<dbReference type="Pfam" id="PF02353">
    <property type="entry name" value="CMAS"/>
    <property type="match status" value="1"/>
</dbReference>
<accession>A0A139HRS8</accession>
<organism evidence="4 5">
    <name type="scientific">Pseudocercospora musae</name>
    <dbReference type="NCBI Taxonomy" id="113226"/>
    <lineage>
        <taxon>Eukaryota</taxon>
        <taxon>Fungi</taxon>
        <taxon>Dikarya</taxon>
        <taxon>Ascomycota</taxon>
        <taxon>Pezizomycotina</taxon>
        <taxon>Dothideomycetes</taxon>
        <taxon>Dothideomycetidae</taxon>
        <taxon>Mycosphaerellales</taxon>
        <taxon>Mycosphaerellaceae</taxon>
        <taxon>Pseudocercospora</taxon>
    </lineage>
</organism>
<dbReference type="PANTHER" id="PTHR43832:SF1">
    <property type="entry name" value="S-ADENOSYL-L-METHIONINE-DEPENDENT METHYLTRANSFERASES SUPERFAMILY PROTEIN"/>
    <property type="match status" value="1"/>
</dbReference>
<evidence type="ECO:0000313" key="4">
    <source>
        <dbReference type="EMBL" id="KXT05148.1"/>
    </source>
</evidence>
<dbReference type="CDD" id="cd02440">
    <property type="entry name" value="AdoMet_MTases"/>
    <property type="match status" value="1"/>
</dbReference>
<name>A0A139HRS8_9PEZI</name>
<gene>
    <name evidence="4" type="ORF">AC579_6360</name>
</gene>
<dbReference type="InterPro" id="IPR029063">
    <property type="entry name" value="SAM-dependent_MTases_sf"/>
</dbReference>
<keyword evidence="3" id="KW-1133">Transmembrane helix</keyword>